<gene>
    <name evidence="3" type="ORF">BISA_1898</name>
</gene>
<evidence type="ECO:0000256" key="2">
    <source>
        <dbReference type="SAM" id="Phobius"/>
    </source>
</evidence>
<feature type="transmembrane region" description="Helical" evidence="2">
    <location>
        <begin position="573"/>
        <end position="595"/>
    </location>
</feature>
<evidence type="ECO:0000313" key="3">
    <source>
        <dbReference type="EMBL" id="KFI90919.1"/>
    </source>
</evidence>
<feature type="transmembrane region" description="Helical" evidence="2">
    <location>
        <begin position="421"/>
        <end position="439"/>
    </location>
</feature>
<feature type="transmembrane region" description="Helical" evidence="2">
    <location>
        <begin position="315"/>
        <end position="337"/>
    </location>
</feature>
<feature type="transmembrane region" description="Helical" evidence="2">
    <location>
        <begin position="445"/>
        <end position="467"/>
    </location>
</feature>
<dbReference type="Proteomes" id="UP000029066">
    <property type="component" value="Unassembled WGS sequence"/>
</dbReference>
<dbReference type="InterPro" id="IPR058062">
    <property type="entry name" value="SCO7613_C"/>
</dbReference>
<dbReference type="AlphaFoldDB" id="A0A087D5W9"/>
<feature type="compositionally biased region" description="Polar residues" evidence="1">
    <location>
        <begin position="1"/>
        <end position="10"/>
    </location>
</feature>
<dbReference type="RefSeq" id="WP_051917551.1">
    <property type="nucleotide sequence ID" value="NZ_JDUT01000012.1"/>
</dbReference>
<dbReference type="STRING" id="1437607.BISA_1898"/>
<name>A0A087D5W9_9BIFI</name>
<feature type="transmembrane region" description="Helical" evidence="2">
    <location>
        <begin position="159"/>
        <end position="179"/>
    </location>
</feature>
<feature type="transmembrane region" description="Helical" evidence="2">
    <location>
        <begin position="543"/>
        <end position="567"/>
    </location>
</feature>
<protein>
    <submittedName>
        <fullName evidence="3">Uncharacterized protein</fullName>
    </submittedName>
</protein>
<feature type="transmembrane region" description="Helical" evidence="2">
    <location>
        <begin position="223"/>
        <end position="244"/>
    </location>
</feature>
<keyword evidence="2" id="KW-0472">Membrane</keyword>
<feature type="region of interest" description="Disordered" evidence="1">
    <location>
        <begin position="495"/>
        <end position="532"/>
    </location>
</feature>
<evidence type="ECO:0000256" key="1">
    <source>
        <dbReference type="SAM" id="MobiDB-lite"/>
    </source>
</evidence>
<proteinExistence type="predicted"/>
<feature type="transmembrane region" description="Helical" evidence="2">
    <location>
        <begin position="126"/>
        <end position="147"/>
    </location>
</feature>
<dbReference type="NCBIfam" id="NF047321">
    <property type="entry name" value="SCO7613_CTERM"/>
    <property type="match status" value="1"/>
</dbReference>
<reference evidence="3 4" key="1">
    <citation type="submission" date="2014-03" db="EMBL/GenBank/DDBJ databases">
        <title>Genomics of Bifidobacteria.</title>
        <authorList>
            <person name="Ventura M."/>
            <person name="Milani C."/>
            <person name="Lugli G.A."/>
        </authorList>
    </citation>
    <scope>NUCLEOTIDE SEQUENCE [LARGE SCALE GENOMIC DNA]</scope>
    <source>
        <strain evidence="3 4">DSM 23967</strain>
    </source>
</reference>
<feature type="transmembrane region" description="Helical" evidence="2">
    <location>
        <begin position="288"/>
        <end position="309"/>
    </location>
</feature>
<sequence length="718" mass="77214">MTQPTEHWGNQPQQPQPQQTQPPAQPPMQSASPAWQQRNLSPAQPAPQYSPFQPQPESPAQPQAYAQSFVQHTNPMPVPAQSNPYSQPNQPKHSSVQILLLILGVALVTIAVFAFASFAYGLLGDIGRAVCIGIVGIAALIIGMLLTKRLRVTAEGLTWAGLAALSIDAVLIGDIPPVARVISDGYSSGLIILCITALAYALRAMAAHLPEPAAKPETSTSALPLRATTLYAMCALPFAFMSFISAMPIPNTDVQWVLAASVGSLVSIVFAAIVRIPQQARYADFEWMASIIAAMITLGIVSIFGCTTIDGADPLWITAITSFIPPALWAAILVILYKKPAIRTGKLLHPAHRIAPVLGFFWTLTITVESLLRRVLTDAMSNDPAARTIADCAAITVAGFALIAATLLMRRSIALSSQERISAAVMGSWMLLILIAGDFTHGSPLPMVVSIVGYVMMLAICVVFWIIAAQTQYQPVAAVPFVSRSTNTQTAQSASATFAPSPFIPARSTQPHPESLRPRPYPPTPEQAFPQPHVSPTRQTLNLLTAAQIIVTCFTAVTGIVLLFLAWTDPQPYAPVDLIAMLSGAATLIVGVRWLQVKPASRSWPTLWPALTLLMVPSLLISCVEPPSLPRMLALFAMSLCALLLGAALGLQAPLIYGTVVLVVHLLIVVWPWLAEFSRHYWWVWLLIGGVILIAAAARYEASLKSVRTLASRISDLR</sequence>
<feature type="transmembrane region" description="Helical" evidence="2">
    <location>
        <begin position="630"/>
        <end position="648"/>
    </location>
</feature>
<feature type="transmembrane region" description="Helical" evidence="2">
    <location>
        <begin position="680"/>
        <end position="698"/>
    </location>
</feature>
<feature type="transmembrane region" description="Helical" evidence="2">
    <location>
        <begin position="388"/>
        <end position="409"/>
    </location>
</feature>
<feature type="transmembrane region" description="Helical" evidence="2">
    <location>
        <begin position="98"/>
        <end position="120"/>
    </location>
</feature>
<feature type="transmembrane region" description="Helical" evidence="2">
    <location>
        <begin position="607"/>
        <end position="624"/>
    </location>
</feature>
<evidence type="ECO:0000313" key="4">
    <source>
        <dbReference type="Proteomes" id="UP000029066"/>
    </source>
</evidence>
<accession>A0A087D5W9</accession>
<feature type="transmembrane region" description="Helical" evidence="2">
    <location>
        <begin position="185"/>
        <end position="202"/>
    </location>
</feature>
<organism evidence="3 4">
    <name type="scientific">Bifidobacterium saguini DSM 23967</name>
    <dbReference type="NCBI Taxonomy" id="1437607"/>
    <lineage>
        <taxon>Bacteria</taxon>
        <taxon>Bacillati</taxon>
        <taxon>Actinomycetota</taxon>
        <taxon>Actinomycetes</taxon>
        <taxon>Bifidobacteriales</taxon>
        <taxon>Bifidobacteriaceae</taxon>
        <taxon>Bifidobacterium</taxon>
    </lineage>
</organism>
<keyword evidence="2" id="KW-1133">Transmembrane helix</keyword>
<dbReference type="EMBL" id="JGZN01000018">
    <property type="protein sequence ID" value="KFI90919.1"/>
    <property type="molecule type" value="Genomic_DNA"/>
</dbReference>
<feature type="transmembrane region" description="Helical" evidence="2">
    <location>
        <begin position="256"/>
        <end position="276"/>
    </location>
</feature>
<comment type="caution">
    <text evidence="3">The sequence shown here is derived from an EMBL/GenBank/DDBJ whole genome shotgun (WGS) entry which is preliminary data.</text>
</comment>
<feature type="compositionally biased region" description="Low complexity" evidence="1">
    <location>
        <begin position="11"/>
        <end position="37"/>
    </location>
</feature>
<feature type="transmembrane region" description="Helical" evidence="2">
    <location>
        <begin position="357"/>
        <end position="376"/>
    </location>
</feature>
<feature type="transmembrane region" description="Helical" evidence="2">
    <location>
        <begin position="655"/>
        <end position="674"/>
    </location>
</feature>
<keyword evidence="2" id="KW-0812">Transmembrane</keyword>
<feature type="region of interest" description="Disordered" evidence="1">
    <location>
        <begin position="1"/>
        <end position="63"/>
    </location>
</feature>